<reference evidence="1" key="1">
    <citation type="submission" date="2022-04" db="EMBL/GenBank/DDBJ databases">
        <title>Genome of the entomopathogenic fungus Entomophthora muscae.</title>
        <authorList>
            <person name="Elya C."/>
            <person name="Lovett B.R."/>
            <person name="Lee E."/>
            <person name="Macias A.M."/>
            <person name="Hajek A.E."/>
            <person name="De Bivort B.L."/>
            <person name="Kasson M.T."/>
            <person name="De Fine Licht H.H."/>
            <person name="Stajich J.E."/>
        </authorList>
    </citation>
    <scope>NUCLEOTIDE SEQUENCE</scope>
    <source>
        <strain evidence="1">Berkeley</strain>
    </source>
</reference>
<accession>A0ACC2RTD9</accession>
<dbReference type="EMBL" id="QTSX02006536">
    <property type="protein sequence ID" value="KAJ9053294.1"/>
    <property type="molecule type" value="Genomic_DNA"/>
</dbReference>
<proteinExistence type="predicted"/>
<comment type="caution">
    <text evidence="1">The sequence shown here is derived from an EMBL/GenBank/DDBJ whole genome shotgun (WGS) entry which is preliminary data.</text>
</comment>
<gene>
    <name evidence="1" type="ORF">DSO57_1025766</name>
</gene>
<protein>
    <submittedName>
        <fullName evidence="1">Uncharacterized protein</fullName>
    </submittedName>
</protein>
<keyword evidence="2" id="KW-1185">Reference proteome</keyword>
<organism evidence="1 2">
    <name type="scientific">Entomophthora muscae</name>
    <dbReference type="NCBI Taxonomy" id="34485"/>
    <lineage>
        <taxon>Eukaryota</taxon>
        <taxon>Fungi</taxon>
        <taxon>Fungi incertae sedis</taxon>
        <taxon>Zoopagomycota</taxon>
        <taxon>Entomophthoromycotina</taxon>
        <taxon>Entomophthoromycetes</taxon>
        <taxon>Entomophthorales</taxon>
        <taxon>Entomophthoraceae</taxon>
        <taxon>Entomophthora</taxon>
    </lineage>
</organism>
<dbReference type="Proteomes" id="UP001165960">
    <property type="component" value="Unassembled WGS sequence"/>
</dbReference>
<evidence type="ECO:0000313" key="1">
    <source>
        <dbReference type="EMBL" id="KAJ9053294.1"/>
    </source>
</evidence>
<sequence length="278" mass="30087">MLHGSIYSFPLPGWVRCPFSPSLFSSPRLWFPRSHHHSSPQTGSRLLSALVSSPNPFGSLGFLLYAKVLLPTLYTVVLFVTFYYIILSQNNTFKAYSLDTMQLGLTYIPLGIADIVGALFGGRVSDLSLRIAKRRYPECPPEARLLLLPITITLIGSGMVGISFLLEANANMYLILAILMVSCICISISFVLIGTYIMDLFPTNAASTSAAGNLLRILAAASLSATTTTISKAFPLKTIFLAIGIAQVSGLVLAATLVVCRNHFDHDYVPPPPQMSPA</sequence>
<evidence type="ECO:0000313" key="2">
    <source>
        <dbReference type="Proteomes" id="UP001165960"/>
    </source>
</evidence>
<name>A0ACC2RTD9_9FUNG</name>